<keyword evidence="2 9" id="KW-0808">Transferase</keyword>
<evidence type="ECO:0000256" key="4">
    <source>
        <dbReference type="ARBA" id="ARBA00022842"/>
    </source>
</evidence>
<evidence type="ECO:0000256" key="1">
    <source>
        <dbReference type="ARBA" id="ARBA00005165"/>
    </source>
</evidence>
<feature type="binding site" evidence="9">
    <location>
        <position position="172"/>
    </location>
    <ligand>
        <name>2-[(2R,5Z)-2-carboxy-4-methylthiazol-5(2H)-ylidene]ethyl phosphate</name>
        <dbReference type="ChEBI" id="CHEBI:62899"/>
    </ligand>
</feature>
<feature type="binding site" evidence="9">
    <location>
        <begin position="192"/>
        <end position="193"/>
    </location>
    <ligand>
        <name>2-[(2R,5Z)-2-carboxy-4-methylthiazol-5(2H)-ylidene]ethyl phosphate</name>
        <dbReference type="ChEBI" id="CHEBI:62899"/>
    </ligand>
</feature>
<comment type="catalytic activity">
    <reaction evidence="6 9 10">
        <text>4-methyl-5-(2-phosphooxyethyl)-thiazole + 4-amino-2-methyl-5-(diphosphooxymethyl)pyrimidine + H(+) = thiamine phosphate + diphosphate</text>
        <dbReference type="Rhea" id="RHEA:22328"/>
        <dbReference type="ChEBI" id="CHEBI:15378"/>
        <dbReference type="ChEBI" id="CHEBI:33019"/>
        <dbReference type="ChEBI" id="CHEBI:37575"/>
        <dbReference type="ChEBI" id="CHEBI:57841"/>
        <dbReference type="ChEBI" id="CHEBI:58296"/>
        <dbReference type="EC" id="2.5.1.3"/>
    </reaction>
</comment>
<comment type="function">
    <text evidence="9">Condenses 4-methyl-5-(beta-hydroxyethyl)thiazole monophosphate (THZ-P) and 2-methyl-4-amino-5-hydroxymethyl pyrimidine pyrophosphate (HMP-PP) to form thiamine monophosphate (TMP).</text>
</comment>
<protein>
    <recommendedName>
        <fullName evidence="9">Thiamine-phosphate synthase</fullName>
        <shortName evidence="9">TP synthase</shortName>
        <shortName evidence="9">TPS</shortName>
        <ecNumber evidence="9">2.5.1.3</ecNumber>
    </recommendedName>
    <alternativeName>
        <fullName evidence="9">Thiamine-phosphate pyrophosphorylase</fullName>
        <shortName evidence="9">TMP pyrophosphorylase</shortName>
        <shortName evidence="9">TMP-PPase</shortName>
    </alternativeName>
</protein>
<dbReference type="EMBL" id="JAHBFI010000017">
    <property type="protein sequence ID" value="MBZ5962845.1"/>
    <property type="molecule type" value="Genomic_DNA"/>
</dbReference>
<feature type="binding site" evidence="9">
    <location>
        <position position="77"/>
    </location>
    <ligand>
        <name>Mg(2+)</name>
        <dbReference type="ChEBI" id="CHEBI:18420"/>
    </ligand>
</feature>
<feature type="binding site" evidence="9">
    <location>
        <position position="96"/>
    </location>
    <ligand>
        <name>Mg(2+)</name>
        <dbReference type="ChEBI" id="CHEBI:18420"/>
    </ligand>
</feature>
<sequence>MIFNRAMLARYFILGTQNVTDERMFYKVLEEALSNGITLFQYREKGFGSLVGANKLRVAQRVRELTSAYHVPFVIDDDIVLAHIVHADGVHFGQGDGNIAANIVASHGMFVGVSVSTQAEYERISLLSGIDNIGIGPVFETKSKADAKPAIGLIALERLVEQSRWPTVAIGGISQDNLATVLATDVDGAAVISMISDSSNIENVLKYWQQL</sequence>
<keyword evidence="3 9" id="KW-0479">Metal-binding</keyword>
<comment type="catalytic activity">
    <reaction evidence="8 9 10">
        <text>2-[(2R,5Z)-2-carboxy-4-methylthiazol-5(2H)-ylidene]ethyl phosphate + 4-amino-2-methyl-5-(diphosphooxymethyl)pyrimidine + 2 H(+) = thiamine phosphate + CO2 + diphosphate</text>
        <dbReference type="Rhea" id="RHEA:47844"/>
        <dbReference type="ChEBI" id="CHEBI:15378"/>
        <dbReference type="ChEBI" id="CHEBI:16526"/>
        <dbReference type="ChEBI" id="CHEBI:33019"/>
        <dbReference type="ChEBI" id="CHEBI:37575"/>
        <dbReference type="ChEBI" id="CHEBI:57841"/>
        <dbReference type="ChEBI" id="CHEBI:62899"/>
        <dbReference type="EC" id="2.5.1.3"/>
    </reaction>
</comment>
<comment type="pathway">
    <text evidence="1 9 11">Cofactor biosynthesis; thiamine diphosphate biosynthesis; thiamine phosphate from 4-amino-2-methyl-5-diphosphomethylpyrimidine and 4-methyl-5-(2-phosphoethyl)-thiazole: step 1/1.</text>
</comment>
<gene>
    <name evidence="9 14" type="primary">thiE</name>
    <name evidence="13" type="ORF">C122C_0853</name>
    <name evidence="14" type="ORF">KIJ12_06760</name>
</gene>
<comment type="catalytic activity">
    <reaction evidence="7 9 10">
        <text>2-(2-carboxy-4-methylthiazol-5-yl)ethyl phosphate + 4-amino-2-methyl-5-(diphosphooxymethyl)pyrimidine + 2 H(+) = thiamine phosphate + CO2 + diphosphate</text>
        <dbReference type="Rhea" id="RHEA:47848"/>
        <dbReference type="ChEBI" id="CHEBI:15378"/>
        <dbReference type="ChEBI" id="CHEBI:16526"/>
        <dbReference type="ChEBI" id="CHEBI:33019"/>
        <dbReference type="ChEBI" id="CHEBI:37575"/>
        <dbReference type="ChEBI" id="CHEBI:57841"/>
        <dbReference type="ChEBI" id="CHEBI:62890"/>
        <dbReference type="EC" id="2.5.1.3"/>
    </reaction>
</comment>
<evidence type="ECO:0000256" key="11">
    <source>
        <dbReference type="RuleBase" id="RU004253"/>
    </source>
</evidence>
<dbReference type="CDD" id="cd00564">
    <property type="entry name" value="TMP_TenI"/>
    <property type="match status" value="1"/>
</dbReference>
<feature type="binding site" evidence="9">
    <location>
        <position position="144"/>
    </location>
    <ligand>
        <name>4-amino-2-methyl-5-(diphosphooxymethyl)pyrimidine</name>
        <dbReference type="ChEBI" id="CHEBI:57841"/>
    </ligand>
</feature>
<evidence type="ECO:0000256" key="6">
    <source>
        <dbReference type="ARBA" id="ARBA00047334"/>
    </source>
</evidence>
<dbReference type="OMA" id="QDFYHIK"/>
<dbReference type="PANTHER" id="PTHR20857:SF15">
    <property type="entry name" value="THIAMINE-PHOSPHATE SYNTHASE"/>
    <property type="match status" value="1"/>
</dbReference>
<evidence type="ECO:0000256" key="7">
    <source>
        <dbReference type="ARBA" id="ARBA00047851"/>
    </source>
</evidence>
<dbReference type="RefSeq" id="WP_010386887.1">
    <property type="nucleotide sequence ID" value="NZ_BPKT01000006.1"/>
</dbReference>
<dbReference type="NCBIfam" id="TIGR00693">
    <property type="entry name" value="thiE"/>
    <property type="match status" value="1"/>
</dbReference>
<evidence type="ECO:0000313" key="14">
    <source>
        <dbReference type="EMBL" id="MBZ5962845.1"/>
    </source>
</evidence>
<dbReference type="InterPro" id="IPR013785">
    <property type="entry name" value="Aldolase_TIM"/>
</dbReference>
<feature type="domain" description="Thiamine phosphate synthase/TenI" evidence="12">
    <location>
        <begin position="11"/>
        <end position="195"/>
    </location>
</feature>
<organism evidence="14 16">
    <name type="scientific">Leuconostoc gasicomitatum</name>
    <dbReference type="NCBI Taxonomy" id="115778"/>
    <lineage>
        <taxon>Bacteria</taxon>
        <taxon>Bacillati</taxon>
        <taxon>Bacillota</taxon>
        <taxon>Bacilli</taxon>
        <taxon>Lactobacillales</taxon>
        <taxon>Lactobacillaceae</taxon>
        <taxon>Leuconostoc</taxon>
        <taxon>Leuconostoc gelidum group</taxon>
    </lineage>
</organism>
<dbReference type="Proteomes" id="UP000752647">
    <property type="component" value="Unassembled WGS sequence"/>
</dbReference>
<dbReference type="GeneID" id="34300391"/>
<evidence type="ECO:0000313" key="13">
    <source>
        <dbReference type="EMBL" id="CUW10852.1"/>
    </source>
</evidence>
<comment type="cofactor">
    <cofactor evidence="9">
        <name>Mg(2+)</name>
        <dbReference type="ChEBI" id="CHEBI:18420"/>
    </cofactor>
    <text evidence="9">Binds 1 Mg(2+) ion per subunit.</text>
</comment>
<comment type="caution">
    <text evidence="14">The sequence shown here is derived from an EMBL/GenBank/DDBJ whole genome shotgun (WGS) entry which is preliminary data.</text>
</comment>
<dbReference type="EMBL" id="FBSY01000007">
    <property type="protein sequence ID" value="CUW10852.1"/>
    <property type="molecule type" value="Genomic_DNA"/>
</dbReference>
<dbReference type="AlphaFoldDB" id="A0A9Q3SXL2"/>
<keyword evidence="4 9" id="KW-0460">Magnesium</keyword>
<reference evidence="13 15" key="1">
    <citation type="submission" date="2015-12" db="EMBL/GenBank/DDBJ databases">
        <authorList>
            <person name="Andreevskaya M."/>
        </authorList>
    </citation>
    <scope>NUCLEOTIDE SEQUENCE [LARGE SCALE GENOMIC DNA]</scope>
    <source>
        <strain evidence="13 15">C122c</strain>
    </source>
</reference>
<dbReference type="GO" id="GO:0009229">
    <property type="term" value="P:thiamine diphosphate biosynthetic process"/>
    <property type="evidence" value="ECO:0007669"/>
    <property type="project" value="UniProtKB-UniRule"/>
</dbReference>
<evidence type="ECO:0000259" key="12">
    <source>
        <dbReference type="Pfam" id="PF02581"/>
    </source>
</evidence>
<dbReference type="PANTHER" id="PTHR20857">
    <property type="entry name" value="THIAMINE-PHOSPHATE PYROPHOSPHORYLASE"/>
    <property type="match status" value="1"/>
</dbReference>
<comment type="similarity">
    <text evidence="9 10">Belongs to the thiamine-phosphate synthase family.</text>
</comment>
<evidence type="ECO:0000313" key="15">
    <source>
        <dbReference type="Proteomes" id="UP000199271"/>
    </source>
</evidence>
<evidence type="ECO:0000313" key="16">
    <source>
        <dbReference type="Proteomes" id="UP000752647"/>
    </source>
</evidence>
<name>A0A9Q3SXL2_9LACO</name>
<dbReference type="SUPFAM" id="SSF51391">
    <property type="entry name" value="Thiamin phosphate synthase"/>
    <property type="match status" value="1"/>
</dbReference>
<dbReference type="GO" id="GO:0009228">
    <property type="term" value="P:thiamine biosynthetic process"/>
    <property type="evidence" value="ECO:0007669"/>
    <property type="project" value="UniProtKB-KW"/>
</dbReference>
<dbReference type="GO" id="GO:0005737">
    <property type="term" value="C:cytoplasm"/>
    <property type="evidence" value="ECO:0007669"/>
    <property type="project" value="TreeGrafter"/>
</dbReference>
<dbReference type="Pfam" id="PF02581">
    <property type="entry name" value="TMP-TENI"/>
    <property type="match status" value="1"/>
</dbReference>
<dbReference type="InterPro" id="IPR022998">
    <property type="entry name" value="ThiamineP_synth_TenI"/>
</dbReference>
<evidence type="ECO:0000256" key="5">
    <source>
        <dbReference type="ARBA" id="ARBA00022977"/>
    </source>
</evidence>
<proteinExistence type="inferred from homology"/>
<dbReference type="FunFam" id="3.20.20.70:FF:000096">
    <property type="entry name" value="Thiamine-phosphate synthase"/>
    <property type="match status" value="1"/>
</dbReference>
<keyword evidence="5 9" id="KW-0784">Thiamine biosynthesis</keyword>
<evidence type="ECO:0000256" key="3">
    <source>
        <dbReference type="ARBA" id="ARBA00022723"/>
    </source>
</evidence>
<dbReference type="EC" id="2.5.1.3" evidence="9"/>
<evidence type="ECO:0000256" key="2">
    <source>
        <dbReference type="ARBA" id="ARBA00022679"/>
    </source>
</evidence>
<dbReference type="GO" id="GO:0004789">
    <property type="term" value="F:thiamine-phosphate diphosphorylase activity"/>
    <property type="evidence" value="ECO:0007669"/>
    <property type="project" value="UniProtKB-UniRule"/>
</dbReference>
<dbReference type="InterPro" id="IPR034291">
    <property type="entry name" value="TMP_synthase"/>
</dbReference>
<accession>A0A9Q3SXL2</accession>
<feature type="binding site" evidence="9">
    <location>
        <position position="114"/>
    </location>
    <ligand>
        <name>4-amino-2-methyl-5-(diphosphooxymethyl)pyrimidine</name>
        <dbReference type="ChEBI" id="CHEBI:57841"/>
    </ligand>
</feature>
<feature type="binding site" evidence="9">
    <location>
        <position position="76"/>
    </location>
    <ligand>
        <name>4-amino-2-methyl-5-(diphosphooxymethyl)pyrimidine</name>
        <dbReference type="ChEBI" id="CHEBI:57841"/>
    </ligand>
</feature>
<evidence type="ECO:0000256" key="9">
    <source>
        <dbReference type="HAMAP-Rule" id="MF_00097"/>
    </source>
</evidence>
<feature type="binding site" evidence="9">
    <location>
        <begin position="141"/>
        <end position="143"/>
    </location>
    <ligand>
        <name>2-[(2R,5Z)-2-carboxy-4-methylthiazol-5(2H)-ylidene]ethyl phosphate</name>
        <dbReference type="ChEBI" id="CHEBI:62899"/>
    </ligand>
</feature>
<evidence type="ECO:0000256" key="10">
    <source>
        <dbReference type="RuleBase" id="RU003826"/>
    </source>
</evidence>
<reference evidence="14" key="2">
    <citation type="submission" date="2021-05" db="EMBL/GenBank/DDBJ databases">
        <title>Pangenome of Leuconostoc gelidum warrants species status for Leuconostoc gelidum subsp. gasicomitatum.</title>
        <authorList>
            <person name="Johansson P."/>
            <person name="Sade E."/>
            <person name="Hultman J."/>
            <person name="Auvinen P."/>
            <person name="Bjorkroth J."/>
        </authorList>
    </citation>
    <scope>NUCLEOTIDE SEQUENCE</scope>
    <source>
        <strain evidence="14">A.21.4</strain>
    </source>
</reference>
<feature type="binding site" evidence="9">
    <location>
        <begin position="41"/>
        <end position="45"/>
    </location>
    <ligand>
        <name>4-amino-2-methyl-5-(diphosphooxymethyl)pyrimidine</name>
        <dbReference type="ChEBI" id="CHEBI:57841"/>
    </ligand>
</feature>
<dbReference type="HAMAP" id="MF_00097">
    <property type="entry name" value="TMP_synthase"/>
    <property type="match status" value="1"/>
</dbReference>
<dbReference type="Gene3D" id="3.20.20.70">
    <property type="entry name" value="Aldolase class I"/>
    <property type="match status" value="1"/>
</dbReference>
<dbReference type="GO" id="GO:0000287">
    <property type="term" value="F:magnesium ion binding"/>
    <property type="evidence" value="ECO:0007669"/>
    <property type="project" value="UniProtKB-UniRule"/>
</dbReference>
<dbReference type="Proteomes" id="UP000199271">
    <property type="component" value="Unassembled WGS sequence"/>
</dbReference>
<keyword evidence="15" id="KW-1185">Reference proteome</keyword>
<dbReference type="InterPro" id="IPR036206">
    <property type="entry name" value="ThiamineP_synth_sf"/>
</dbReference>
<evidence type="ECO:0000256" key="8">
    <source>
        <dbReference type="ARBA" id="ARBA00047883"/>
    </source>
</evidence>